<dbReference type="GeneID" id="1018951"/>
<dbReference type="Proteomes" id="UP000000582">
    <property type="component" value="Chromosome"/>
</dbReference>
<organism evidence="1 2">
    <name type="scientific">Corynebacterium glutamicum (strain ATCC 13032 / DSM 20300 / JCM 1318 / BCRC 11384 / CCUG 27702 / LMG 3730 / NBRC 12168 / NCIMB 10025 / NRRL B-2784 / 534)</name>
    <dbReference type="NCBI Taxonomy" id="196627"/>
    <lineage>
        <taxon>Bacteria</taxon>
        <taxon>Bacillati</taxon>
        <taxon>Actinomycetota</taxon>
        <taxon>Actinomycetes</taxon>
        <taxon>Mycobacteriales</taxon>
        <taxon>Corynebacteriaceae</taxon>
        <taxon>Corynebacterium</taxon>
    </lineage>
</organism>
<gene>
    <name evidence="1" type="ordered locus">Cgl0961</name>
</gene>
<dbReference type="AlphaFoldDB" id="Q8NRT1"/>
<name>Q8NRT1_CORGL</name>
<sequence>MTDKFDRVLAVEVCIQEWIDEQNLTLEVPLMIARLQLRDVAKDITAVHEEKFYDLTDIDTDAFVKNIKLGWNERLIKKSLFPQPDVHKQHFTETEHGIDATVTVWSKGFDPESGPDFLVSYVDGLWSADIRNRITKFQNREIVSKFYFTPEHIKEDGDFSAEIFINRPENDDDSQDLVEVWTDQDTRYCGEMIIYFKWL</sequence>
<dbReference type="RefSeq" id="WP_011014008.1">
    <property type="nucleotide sequence ID" value="NC_003450.3"/>
</dbReference>
<accession>Q8NRT1</accession>
<protein>
    <submittedName>
        <fullName evidence="1">Uncharacterized protein</fullName>
    </submittedName>
</protein>
<dbReference type="EMBL" id="BA000036">
    <property type="protein sequence ID" value="BAB98354.1"/>
    <property type="molecule type" value="Genomic_DNA"/>
</dbReference>
<keyword evidence="2" id="KW-1185">Reference proteome</keyword>
<dbReference type="BioCyc" id="CORYNE:G18NG-10531-MONOMER"/>
<reference evidence="2" key="1">
    <citation type="journal article" date="2003" name="Appl. Microbiol. Biotechnol.">
        <title>The Corynebacterium glutamicum genome: features and impacts on biotechnological processes.</title>
        <authorList>
            <person name="Ikeda M."/>
            <person name="Nakagawa S."/>
        </authorList>
    </citation>
    <scope>NUCLEOTIDE SEQUENCE [LARGE SCALE GENOMIC DNA]</scope>
    <source>
        <strain evidence="2">ATCC 13032 / DSM 20300 / BCRC 11384 / JCM 1318 / LMG 3730 / NCIMB 10025</strain>
    </source>
</reference>
<evidence type="ECO:0000313" key="2">
    <source>
        <dbReference type="Proteomes" id="UP000000582"/>
    </source>
</evidence>
<dbReference type="KEGG" id="cgb:cg1097"/>
<dbReference type="KEGG" id="cgl:Cgl0961"/>
<proteinExistence type="predicted"/>
<dbReference type="HOGENOM" id="CLU_1370169_0_0_11"/>
<accession>Q6M6J0</accession>
<evidence type="ECO:0000313" key="1">
    <source>
        <dbReference type="EMBL" id="BAB98354.1"/>
    </source>
</evidence>